<dbReference type="InterPro" id="IPR036388">
    <property type="entry name" value="WH-like_DNA-bd_sf"/>
</dbReference>
<dbReference type="AlphaFoldDB" id="A0A2S6HUM6"/>
<gene>
    <name evidence="1" type="ORF">BXY41_104348</name>
</gene>
<dbReference type="OrthoDB" id="5526859at2"/>
<accession>A0A2S6HUM6</accession>
<protein>
    <submittedName>
        <fullName evidence="1">DNA-binding MarR family transcriptional regulator</fullName>
    </submittedName>
</protein>
<sequence>MSDKKSDHLHCPCCKRHCPIDDLHCSKGKVYAKSLKRKEETSKQQTENYEPSFNRILLTYKFGFHRLFGQKEKELSGKKLRALVMGALFQTAGKTAAELVSETGMKDEKLKECLEKLEKKEYVKKKTQPEGSRQYTLSDKGTKAAEEFITGGDKDVLSRLEKEERDQLEGLLRKLLP</sequence>
<dbReference type="Gene3D" id="1.10.10.10">
    <property type="entry name" value="Winged helix-like DNA-binding domain superfamily/Winged helix DNA-binding domain"/>
    <property type="match status" value="1"/>
</dbReference>
<dbReference type="GO" id="GO:0003677">
    <property type="term" value="F:DNA binding"/>
    <property type="evidence" value="ECO:0007669"/>
    <property type="project" value="UniProtKB-KW"/>
</dbReference>
<dbReference type="InterPro" id="IPR036390">
    <property type="entry name" value="WH_DNA-bd_sf"/>
</dbReference>
<keyword evidence="1" id="KW-0238">DNA-binding</keyword>
<proteinExistence type="predicted"/>
<dbReference type="SUPFAM" id="SSF46785">
    <property type="entry name" value="Winged helix' DNA-binding domain"/>
    <property type="match status" value="1"/>
</dbReference>
<dbReference type="RefSeq" id="WP_104436631.1">
    <property type="nucleotide sequence ID" value="NZ_PTJA01000004.1"/>
</dbReference>
<name>A0A2S6HUM6_9FIRM</name>
<dbReference type="EMBL" id="PTJA01000004">
    <property type="protein sequence ID" value="PPK81545.1"/>
    <property type="molecule type" value="Genomic_DNA"/>
</dbReference>
<evidence type="ECO:0000313" key="2">
    <source>
        <dbReference type="Proteomes" id="UP000237749"/>
    </source>
</evidence>
<organism evidence="1 2">
    <name type="scientific">Lacrimispora xylanisolvens</name>
    <dbReference type="NCBI Taxonomy" id="384636"/>
    <lineage>
        <taxon>Bacteria</taxon>
        <taxon>Bacillati</taxon>
        <taxon>Bacillota</taxon>
        <taxon>Clostridia</taxon>
        <taxon>Lachnospirales</taxon>
        <taxon>Lachnospiraceae</taxon>
        <taxon>Lacrimispora</taxon>
    </lineage>
</organism>
<reference evidence="1 2" key="1">
    <citation type="submission" date="2018-02" db="EMBL/GenBank/DDBJ databases">
        <title>Genomic Encyclopedia of Archaeal and Bacterial Type Strains, Phase II (KMG-II): from individual species to whole genera.</title>
        <authorList>
            <person name="Goeker M."/>
        </authorList>
    </citation>
    <scope>NUCLEOTIDE SEQUENCE [LARGE SCALE GENOMIC DNA]</scope>
    <source>
        <strain evidence="1 2">DSM 3808</strain>
    </source>
</reference>
<keyword evidence="2" id="KW-1185">Reference proteome</keyword>
<comment type="caution">
    <text evidence="1">The sequence shown here is derived from an EMBL/GenBank/DDBJ whole genome shotgun (WGS) entry which is preliminary data.</text>
</comment>
<dbReference type="Proteomes" id="UP000237749">
    <property type="component" value="Unassembled WGS sequence"/>
</dbReference>
<evidence type="ECO:0000313" key="1">
    <source>
        <dbReference type="EMBL" id="PPK81545.1"/>
    </source>
</evidence>